<dbReference type="OrthoDB" id="5817910at2"/>
<feature type="transmembrane region" description="Helical" evidence="1">
    <location>
        <begin position="75"/>
        <end position="97"/>
    </location>
</feature>
<dbReference type="KEGG" id="vni:VIBNI_B0796"/>
<organism evidence="2 3">
    <name type="scientific">Vibrio nigripulchritudo</name>
    <dbReference type="NCBI Taxonomy" id="28173"/>
    <lineage>
        <taxon>Bacteria</taxon>
        <taxon>Pseudomonadati</taxon>
        <taxon>Pseudomonadota</taxon>
        <taxon>Gammaproteobacteria</taxon>
        <taxon>Vibrionales</taxon>
        <taxon>Vibrionaceae</taxon>
        <taxon>Vibrio</taxon>
    </lineage>
</organism>
<accession>U4KCG8</accession>
<dbReference type="Proteomes" id="UP000016895">
    <property type="component" value="Chromosome 2"/>
</dbReference>
<keyword evidence="1" id="KW-0812">Transmembrane</keyword>
<keyword evidence="1" id="KW-1133">Transmembrane helix</keyword>
<dbReference type="STRING" id="28173.VIBNI_B0796"/>
<proteinExistence type="predicted"/>
<keyword evidence="1" id="KW-0472">Membrane</keyword>
<gene>
    <name evidence="2" type="ORF">VIBNI_B0796</name>
</gene>
<dbReference type="RefSeq" id="WP_022561177.1">
    <property type="nucleotide sequence ID" value="NC_022543.1"/>
</dbReference>
<evidence type="ECO:0000313" key="3">
    <source>
        <dbReference type="Proteomes" id="UP000016895"/>
    </source>
</evidence>
<dbReference type="PATRIC" id="fig|1260221.3.peg.4430"/>
<feature type="transmembrane region" description="Helical" evidence="1">
    <location>
        <begin position="30"/>
        <end position="55"/>
    </location>
</feature>
<sequence>MDWLIDPSLQEYCELAQEFEPCVRQALSKVLAWVFFVYSMVGTLVSIYVIGFFMVTGITVFDDGKRRYKPMRLKVSYVLVMFYVFPIFYAAFIKDILAMSDRRKKREREPEYTVVIES</sequence>
<protein>
    <submittedName>
        <fullName evidence="2">Uncharacterized protein</fullName>
    </submittedName>
</protein>
<reference evidence="2 3" key="1">
    <citation type="journal article" date="2013" name="ISME J.">
        <title>Comparative genomics of pathogenic lineages of Vibrio nigripulchritudo identifies virulence-associated traits.</title>
        <authorList>
            <person name="Goudenege D."/>
            <person name="Labreuche Y."/>
            <person name="Krin E."/>
            <person name="Ansquer D."/>
            <person name="Mangenot S."/>
            <person name="Calteau A."/>
            <person name="Medigue C."/>
            <person name="Mazel D."/>
            <person name="Polz M.F."/>
            <person name="Le Roux F."/>
        </authorList>
    </citation>
    <scope>NUCLEOTIDE SEQUENCE [LARGE SCALE GENOMIC DNA]</scope>
    <source>
        <strain evidence="3">SnF1</strain>
    </source>
</reference>
<name>U4KCG8_9VIBR</name>
<keyword evidence="3" id="KW-1185">Reference proteome</keyword>
<evidence type="ECO:0000256" key="1">
    <source>
        <dbReference type="SAM" id="Phobius"/>
    </source>
</evidence>
<dbReference type="EMBL" id="FO203527">
    <property type="protein sequence ID" value="CCO60583.1"/>
    <property type="molecule type" value="Genomic_DNA"/>
</dbReference>
<evidence type="ECO:0000313" key="2">
    <source>
        <dbReference type="EMBL" id="CCO60583.1"/>
    </source>
</evidence>
<dbReference type="AlphaFoldDB" id="U4KCG8"/>